<dbReference type="InterPro" id="IPR044929">
    <property type="entry name" value="DNA/RNA_non-sp_Endonuclease_sf"/>
</dbReference>
<gene>
    <name evidence="4" type="ORF">DXN04_19340</name>
</gene>
<protein>
    <recommendedName>
        <fullName evidence="3">Type VII secretion system protein EssD-like domain-containing protein</fullName>
    </recommendedName>
</protein>
<keyword evidence="5" id="KW-1185">Reference proteome</keyword>
<dbReference type="AlphaFoldDB" id="A0A3E1NZ06"/>
<evidence type="ECO:0000313" key="5">
    <source>
        <dbReference type="Proteomes" id="UP000261174"/>
    </source>
</evidence>
<feature type="compositionally biased region" description="Acidic residues" evidence="2">
    <location>
        <begin position="674"/>
        <end position="689"/>
    </location>
</feature>
<name>A0A3E1NZ06_9BACT</name>
<dbReference type="EMBL" id="QTJV01000007">
    <property type="protein sequence ID" value="RFM33187.1"/>
    <property type="molecule type" value="Genomic_DNA"/>
</dbReference>
<evidence type="ECO:0000313" key="4">
    <source>
        <dbReference type="EMBL" id="RFM33187.1"/>
    </source>
</evidence>
<dbReference type="InterPro" id="IPR044927">
    <property type="entry name" value="Endonuclea_NS_2"/>
</dbReference>
<feature type="region of interest" description="Disordered" evidence="2">
    <location>
        <begin position="642"/>
        <end position="714"/>
    </location>
</feature>
<dbReference type="Proteomes" id="UP000261174">
    <property type="component" value="Unassembled WGS sequence"/>
</dbReference>
<keyword evidence="1" id="KW-0175">Coiled coil</keyword>
<feature type="compositionally biased region" description="Basic and acidic residues" evidence="2">
    <location>
        <begin position="642"/>
        <end position="656"/>
    </location>
</feature>
<feature type="region of interest" description="Disordered" evidence="2">
    <location>
        <begin position="1"/>
        <end position="58"/>
    </location>
</feature>
<organism evidence="4 5">
    <name type="scientific">Chitinophaga silvisoli</name>
    <dbReference type="NCBI Taxonomy" id="2291814"/>
    <lineage>
        <taxon>Bacteria</taxon>
        <taxon>Pseudomonadati</taxon>
        <taxon>Bacteroidota</taxon>
        <taxon>Chitinophagia</taxon>
        <taxon>Chitinophagales</taxon>
        <taxon>Chitinophagaceae</taxon>
        <taxon>Chitinophaga</taxon>
    </lineage>
</organism>
<feature type="region of interest" description="Disordered" evidence="2">
    <location>
        <begin position="597"/>
        <end position="621"/>
    </location>
</feature>
<dbReference type="RefSeq" id="WP_116855038.1">
    <property type="nucleotide sequence ID" value="NZ_QTJV01000007.1"/>
</dbReference>
<dbReference type="Pfam" id="PF13930">
    <property type="entry name" value="Endonuclea_NS_2"/>
    <property type="match status" value="1"/>
</dbReference>
<feature type="compositionally biased region" description="Basic and acidic residues" evidence="2">
    <location>
        <begin position="610"/>
        <end position="621"/>
    </location>
</feature>
<accession>A0A3E1NZ06</accession>
<reference evidence="4 5" key="1">
    <citation type="submission" date="2018-08" db="EMBL/GenBank/DDBJ databases">
        <title>Chitinophaga sp. K20C18050901, a novel bacterium isolated from forest soil.</title>
        <authorList>
            <person name="Wang C."/>
        </authorList>
    </citation>
    <scope>NUCLEOTIDE SEQUENCE [LARGE SCALE GENOMIC DNA]</scope>
    <source>
        <strain evidence="4 5">K20C18050901</strain>
    </source>
</reference>
<proteinExistence type="predicted"/>
<evidence type="ECO:0000256" key="1">
    <source>
        <dbReference type="SAM" id="Coils"/>
    </source>
</evidence>
<feature type="compositionally biased region" description="Polar residues" evidence="2">
    <location>
        <begin position="695"/>
        <end position="707"/>
    </location>
</feature>
<evidence type="ECO:0000259" key="3">
    <source>
        <dbReference type="Pfam" id="PF13930"/>
    </source>
</evidence>
<dbReference type="Gene3D" id="3.40.570.10">
    <property type="entry name" value="Extracellular Endonuclease, subunit A"/>
    <property type="match status" value="1"/>
</dbReference>
<sequence>MKNKNTDGGRTSSMAAANNHRSSGISQPAVDSFQKTALDKEREIEPFSIPDVNGKEPFHLKPVMKPGGTENKMQAPMPLPVLQRKPMSKTTIFEDQVKWIVVQGIARIYSGKGNVGSEAGKKLAEKLDTLRLIDISKLKDSYRNVKEAQIQLLRVEKDGLLAGITQDALNENNLILEAATAAEVSKAKWELYKTSIDDKDHKATGLEGEAQHDSQKKVQTAIEWAPTVHGQGKSVTAKVLASDHPLGSVSDNKAINKSVQTLSTAAGNQDYIAGHLLNHKLGGPGNDARNLTAIPGDVNSEMANKVEDNVVEWVNKEHQIVYYKTEVDYDNDAGKDYASMVKITFGSYKESTDFSNPNPDNDLENKHIFELPINKPSQYLSTNSGYIRDDNSLSPGYKDISGKAYSWAGVKKVDTSAKLKFDKEKDVVLNTEAHIKIEFIAAAIYSLPISKLQKQVEEITKEKTEAGKQLELLTDKNKELVEEQRKLSVLKFQLDSLQYQYDNEVEELKRAEAYSESLEKEKSEMHETIVRLEKTIDSQNELAVNLTEQLEEYKYKARQRAENLGFELGFFDGLNGKEANSEEWIAKRRVSLGSTAPFRNGYSRGLENGKLTREKNEENEQLKERIKSLEEKNKAITEELERLRPKEQAPEVESKTLHVLPDNIEPTLGIPSPVDEEQEKDPDVDEEEIVSSSEKTSNIDWDPSQISDSDKEVTDDKEQQIKKLFSPARDWVVSRQDQNFNKLLSEQDLRKYQGLAIMIHLDIISPSEAYKAYPHVKTYNNLFTKAKKCENHFNLFKGKFGEK</sequence>
<feature type="compositionally biased region" description="Polar residues" evidence="2">
    <location>
        <begin position="8"/>
        <end position="26"/>
    </location>
</feature>
<feature type="domain" description="Type VII secretion system protein EssD-like" evidence="3">
    <location>
        <begin position="250"/>
        <end position="344"/>
    </location>
</feature>
<dbReference type="OrthoDB" id="4317910at2"/>
<evidence type="ECO:0000256" key="2">
    <source>
        <dbReference type="SAM" id="MobiDB-lite"/>
    </source>
</evidence>
<comment type="caution">
    <text evidence="4">The sequence shown here is derived from an EMBL/GenBank/DDBJ whole genome shotgun (WGS) entry which is preliminary data.</text>
</comment>
<feature type="coiled-coil region" evidence="1">
    <location>
        <begin position="449"/>
        <end position="556"/>
    </location>
</feature>